<dbReference type="PANTHER" id="PTHR11644:SF2">
    <property type="entry name" value="CYTIDINE DEAMINASE"/>
    <property type="match status" value="1"/>
</dbReference>
<dbReference type="InterPro" id="IPR016193">
    <property type="entry name" value="Cytidine_deaminase-like"/>
</dbReference>
<name>A0A7G9G2D3_9FIRM</name>
<accession>A0A7G9G2D3</accession>
<evidence type="ECO:0000256" key="2">
    <source>
        <dbReference type="ARBA" id="ARBA00022723"/>
    </source>
</evidence>
<evidence type="ECO:0000256" key="4">
    <source>
        <dbReference type="ARBA" id="ARBA00022833"/>
    </source>
</evidence>
<dbReference type="PROSITE" id="PS51747">
    <property type="entry name" value="CYT_DCMP_DEAMINASES_2"/>
    <property type="match status" value="1"/>
</dbReference>
<dbReference type="RefSeq" id="WP_249301727.1">
    <property type="nucleotide sequence ID" value="NZ_CP060634.1"/>
</dbReference>
<comment type="similarity">
    <text evidence="1">Belongs to the cytidine and deoxycytidylate deaminase family.</text>
</comment>
<protein>
    <submittedName>
        <fullName evidence="6">Cytidine deaminase</fullName>
    </submittedName>
</protein>
<dbReference type="KEGG" id="qdo:H9Q78_10975"/>
<dbReference type="InterPro" id="IPR016192">
    <property type="entry name" value="APOBEC/CMP_deaminase_Zn-bd"/>
</dbReference>
<dbReference type="AlphaFoldDB" id="A0A7G9G2D3"/>
<evidence type="ECO:0000313" key="7">
    <source>
        <dbReference type="Proteomes" id="UP000515823"/>
    </source>
</evidence>
<organism evidence="6 7">
    <name type="scientific">Qiania dongpingensis</name>
    <dbReference type="NCBI Taxonomy" id="2763669"/>
    <lineage>
        <taxon>Bacteria</taxon>
        <taxon>Bacillati</taxon>
        <taxon>Bacillota</taxon>
        <taxon>Clostridia</taxon>
        <taxon>Lachnospirales</taxon>
        <taxon>Lachnospiraceae</taxon>
        <taxon>Qiania</taxon>
    </lineage>
</organism>
<proteinExistence type="inferred from homology"/>
<keyword evidence="2" id="KW-0479">Metal-binding</keyword>
<dbReference type="GO" id="GO:0042802">
    <property type="term" value="F:identical protein binding"/>
    <property type="evidence" value="ECO:0007669"/>
    <property type="project" value="UniProtKB-ARBA"/>
</dbReference>
<dbReference type="GO" id="GO:0072527">
    <property type="term" value="P:pyrimidine-containing compound metabolic process"/>
    <property type="evidence" value="ECO:0007669"/>
    <property type="project" value="UniProtKB-ARBA"/>
</dbReference>
<evidence type="ECO:0000259" key="5">
    <source>
        <dbReference type="PROSITE" id="PS51747"/>
    </source>
</evidence>
<feature type="domain" description="CMP/dCMP-type deaminase" evidence="5">
    <location>
        <begin position="1"/>
        <end position="128"/>
    </location>
</feature>
<evidence type="ECO:0000313" key="6">
    <source>
        <dbReference type="EMBL" id="QNM04965.1"/>
    </source>
</evidence>
<dbReference type="PROSITE" id="PS00903">
    <property type="entry name" value="CYT_DCMP_DEAMINASES_1"/>
    <property type="match status" value="1"/>
</dbReference>
<dbReference type="Pfam" id="PF00383">
    <property type="entry name" value="dCMP_cyt_deam_1"/>
    <property type="match status" value="1"/>
</dbReference>
<dbReference type="SUPFAM" id="SSF53927">
    <property type="entry name" value="Cytidine deaminase-like"/>
    <property type="match status" value="1"/>
</dbReference>
<dbReference type="CDD" id="cd01283">
    <property type="entry name" value="cytidine_deaminase"/>
    <property type="match status" value="1"/>
</dbReference>
<keyword evidence="7" id="KW-1185">Reference proteome</keyword>
<dbReference type="InterPro" id="IPR050202">
    <property type="entry name" value="Cyt/Deoxycyt_deaminase"/>
</dbReference>
<dbReference type="Proteomes" id="UP000515823">
    <property type="component" value="Chromosome"/>
</dbReference>
<evidence type="ECO:0000256" key="3">
    <source>
        <dbReference type="ARBA" id="ARBA00022801"/>
    </source>
</evidence>
<dbReference type="GO" id="GO:0055086">
    <property type="term" value="P:nucleobase-containing small molecule metabolic process"/>
    <property type="evidence" value="ECO:0007669"/>
    <property type="project" value="UniProtKB-ARBA"/>
</dbReference>
<reference evidence="6 7" key="1">
    <citation type="submission" date="2020-08" db="EMBL/GenBank/DDBJ databases">
        <authorList>
            <person name="Liu C."/>
            <person name="Sun Q."/>
        </authorList>
    </citation>
    <scope>NUCLEOTIDE SEQUENCE [LARGE SCALE GENOMIC DNA]</scope>
    <source>
        <strain evidence="6 7">NSJ-38</strain>
    </source>
</reference>
<sequence length="132" mass="14392">MWNKLYNAAVNVQNSRTISPFIEAGGVAAAILTKQGNIYVGVCIDTASTLGMCAERNAIANMITNGESQIDKVVAVMPDGRVGSPCGACREYMMQLDKDSGDIEILLDLETNKTVKLKELIPDWWGYDKFGE</sequence>
<dbReference type="GO" id="GO:0004126">
    <property type="term" value="F:cytidine deaminase activity"/>
    <property type="evidence" value="ECO:0007669"/>
    <property type="project" value="UniProtKB-ARBA"/>
</dbReference>
<gene>
    <name evidence="6" type="ORF">H9Q78_10975</name>
</gene>
<dbReference type="PANTHER" id="PTHR11644">
    <property type="entry name" value="CYTIDINE DEAMINASE"/>
    <property type="match status" value="1"/>
</dbReference>
<dbReference type="InterPro" id="IPR002125">
    <property type="entry name" value="CMP_dCMP_dom"/>
</dbReference>
<keyword evidence="4" id="KW-0862">Zinc</keyword>
<dbReference type="GO" id="GO:0008270">
    <property type="term" value="F:zinc ion binding"/>
    <property type="evidence" value="ECO:0007669"/>
    <property type="project" value="InterPro"/>
</dbReference>
<dbReference type="GO" id="GO:0005829">
    <property type="term" value="C:cytosol"/>
    <property type="evidence" value="ECO:0007669"/>
    <property type="project" value="TreeGrafter"/>
</dbReference>
<dbReference type="Gene3D" id="3.40.140.10">
    <property type="entry name" value="Cytidine Deaminase, domain 2"/>
    <property type="match status" value="1"/>
</dbReference>
<dbReference type="EMBL" id="CP060634">
    <property type="protein sequence ID" value="QNM04965.1"/>
    <property type="molecule type" value="Genomic_DNA"/>
</dbReference>
<evidence type="ECO:0000256" key="1">
    <source>
        <dbReference type="ARBA" id="ARBA00006576"/>
    </source>
</evidence>
<keyword evidence="3" id="KW-0378">Hydrolase</keyword>